<dbReference type="Gene3D" id="3.10.310.70">
    <property type="match status" value="1"/>
</dbReference>
<dbReference type="PANTHER" id="PTHR22642">
    <property type="entry name" value="IMIDAZOLONEPROPIONASE"/>
    <property type="match status" value="1"/>
</dbReference>
<dbReference type="Pfam" id="PF07969">
    <property type="entry name" value="Amidohydro_3"/>
    <property type="match status" value="1"/>
</dbReference>
<name>A0AAV2YNF9_9STRA</name>
<reference evidence="2" key="2">
    <citation type="journal article" date="2023" name="Microbiol Resour">
        <title>Decontamination and Annotation of the Draft Genome Sequence of the Oomycete Lagenidium giganteum ARSEF 373.</title>
        <authorList>
            <person name="Morgan W.R."/>
            <person name="Tartar A."/>
        </authorList>
    </citation>
    <scope>NUCLEOTIDE SEQUENCE</scope>
    <source>
        <strain evidence="2">ARSEF 373</strain>
    </source>
</reference>
<dbReference type="PANTHER" id="PTHR22642:SF2">
    <property type="entry name" value="PROTEIN LONG AFTER FAR-RED 3"/>
    <property type="match status" value="1"/>
</dbReference>
<feature type="domain" description="Amidohydrolase 3" evidence="1">
    <location>
        <begin position="90"/>
        <end position="553"/>
    </location>
</feature>
<organism evidence="2 3">
    <name type="scientific">Lagenidium giganteum</name>
    <dbReference type="NCBI Taxonomy" id="4803"/>
    <lineage>
        <taxon>Eukaryota</taxon>
        <taxon>Sar</taxon>
        <taxon>Stramenopiles</taxon>
        <taxon>Oomycota</taxon>
        <taxon>Peronosporomycetes</taxon>
        <taxon>Pythiales</taxon>
        <taxon>Pythiaceae</taxon>
    </lineage>
</organism>
<sequence>MLKLPLEGQVDLDLNSATAREEATAMTVATHDGGERVLVKNARIWQWTHDKCTDQPAYQMAEWMLVAADGKIEQIGVGSPPNAGNDARQVDLNGALVLPGLQDAHIHAYYMGESAEFINLSGCASFDELKERLRKYDRANPEKSWIVGFGWEQDALSDTARYPTRHDIDEVIKDRPVMLHRACWHIAVANSKAFEVAGLDVNRREWEVASGEVDVDEHGATGILREAAVELIAKHTTESSDEIRLKYLRASLRECIGYGLTAIQTNDHHAWELYRKLEANGELPIRVYLTVPIDELGHQATPKAGTSVGRLLSCKRIKIFSDGSLGAETAAMREPYRNTTNRGILMDTDEQLLKKVTDATDAGYQLEIHAIAEQVLTALRKAQVAPDRRPVLTHCQVLGEDLIAQMKEQGVIGNIQPSFTITDGAFARKRIPEHVIPFSYCWKRMMKSGVVCAGGSDAPIETCNPFQGIFDAIYRHRPNNPSDIFLPDECLTFEDALSLYTKNASFACMEEKRLGNLQVGYQADFVVLREDITNNHEALCSPTLVQSVWVSGKKSYEYDPNVTPSTSPDFSQSSLPGKNGRVRICACCRR</sequence>
<keyword evidence="3" id="KW-1185">Reference proteome</keyword>
<dbReference type="SUPFAM" id="SSF51338">
    <property type="entry name" value="Composite domain of metallo-dependent hydrolases"/>
    <property type="match status" value="1"/>
</dbReference>
<dbReference type="GO" id="GO:0016810">
    <property type="term" value="F:hydrolase activity, acting on carbon-nitrogen (but not peptide) bonds"/>
    <property type="evidence" value="ECO:0007669"/>
    <property type="project" value="InterPro"/>
</dbReference>
<comment type="caution">
    <text evidence="2">The sequence shown here is derived from an EMBL/GenBank/DDBJ whole genome shotgun (WGS) entry which is preliminary data.</text>
</comment>
<proteinExistence type="predicted"/>
<dbReference type="SUPFAM" id="SSF51556">
    <property type="entry name" value="Metallo-dependent hydrolases"/>
    <property type="match status" value="1"/>
</dbReference>
<dbReference type="InterPro" id="IPR013108">
    <property type="entry name" value="Amidohydro_3"/>
</dbReference>
<protein>
    <recommendedName>
        <fullName evidence="1">Amidohydrolase 3 domain-containing protein</fullName>
    </recommendedName>
</protein>
<dbReference type="EMBL" id="DAKRPA010000163">
    <property type="protein sequence ID" value="DAZ96562.1"/>
    <property type="molecule type" value="Genomic_DNA"/>
</dbReference>
<dbReference type="Gene3D" id="2.30.40.10">
    <property type="entry name" value="Urease, subunit C, domain 1"/>
    <property type="match status" value="1"/>
</dbReference>
<dbReference type="AlphaFoldDB" id="A0AAV2YNF9"/>
<evidence type="ECO:0000313" key="2">
    <source>
        <dbReference type="EMBL" id="DAZ96562.1"/>
    </source>
</evidence>
<accession>A0AAV2YNF9</accession>
<dbReference type="InterPro" id="IPR011059">
    <property type="entry name" value="Metal-dep_hydrolase_composite"/>
</dbReference>
<reference evidence="2" key="1">
    <citation type="submission" date="2022-11" db="EMBL/GenBank/DDBJ databases">
        <authorList>
            <person name="Morgan W.R."/>
            <person name="Tartar A."/>
        </authorList>
    </citation>
    <scope>NUCLEOTIDE SEQUENCE</scope>
    <source>
        <strain evidence="2">ARSEF 373</strain>
    </source>
</reference>
<dbReference type="Gene3D" id="3.20.20.140">
    <property type="entry name" value="Metal-dependent hydrolases"/>
    <property type="match status" value="1"/>
</dbReference>
<evidence type="ECO:0000259" key="1">
    <source>
        <dbReference type="Pfam" id="PF07969"/>
    </source>
</evidence>
<dbReference type="CDD" id="cd01300">
    <property type="entry name" value="YtcJ_like"/>
    <property type="match status" value="1"/>
</dbReference>
<dbReference type="Proteomes" id="UP001146120">
    <property type="component" value="Unassembled WGS sequence"/>
</dbReference>
<dbReference type="InterPro" id="IPR032466">
    <property type="entry name" value="Metal_Hydrolase"/>
</dbReference>
<evidence type="ECO:0000313" key="3">
    <source>
        <dbReference type="Proteomes" id="UP001146120"/>
    </source>
</evidence>
<dbReference type="InterPro" id="IPR033932">
    <property type="entry name" value="YtcJ-like"/>
</dbReference>
<gene>
    <name evidence="2" type="ORF">N0F65_011786</name>
</gene>